<evidence type="ECO:0000313" key="2">
    <source>
        <dbReference type="EMBL" id="CBL38370.1"/>
    </source>
</evidence>
<dbReference type="SUPFAM" id="SSF82808">
    <property type="entry name" value="Replication modulator SeqA, C-terminal DNA-binding domain"/>
    <property type="match status" value="1"/>
</dbReference>
<dbReference type="KEGG" id="bprl:CL2_14210"/>
<evidence type="ECO:0000259" key="1">
    <source>
        <dbReference type="Pfam" id="PF03925"/>
    </source>
</evidence>
<reference evidence="2 3" key="2">
    <citation type="submission" date="2010-03" db="EMBL/GenBank/DDBJ databases">
        <authorList>
            <person name="Pajon A."/>
        </authorList>
    </citation>
    <scope>NUCLEOTIDE SEQUENCE [LARGE SCALE GENOMIC DNA]</scope>
    <source>
        <strain evidence="2 3">SSC/2</strain>
    </source>
</reference>
<sequence length="412" mass="49272">MIKRGEIMNFEKILSIIEFIQNETPENQELLDKAIGALEEVLQREQDLVDENAMNLLRERDYDNMQKYVDMSRTIASLQASMKDIFEKIGVDKSKEKKVILRKSVDKEVVEDDMEFLEDDQKRINYEEYRVDETVAHDLMTDFRYTKPAAFSLDEIRYPARMWKQMLVKTCEILNQKNNKTFEEFLEDKFMQGKTRKYFSRNEESLWNPEKIKGSNIYVETNLSANSTRDMVMKMLDKYRIPYAAFKVYLSKDLNPLHKEDIKNDDLDEDQQEFKEENLNMQEICEDYDFKTGKCLQEESPYFAMECCRRKSCKYIQHHKNEQCKKRRYEKIYVYPKDLLRKNGCPECGDTLENKKIQVKYGNGEDAKMINLNAVYCQRCDEMYITEGTYNAFISDKDKNKMETEFVLDFFR</sequence>
<evidence type="ECO:0000313" key="3">
    <source>
        <dbReference type="Proteomes" id="UP000008960"/>
    </source>
</evidence>
<feature type="domain" description="Replication modulator SeqA C-terminal DNA-binding" evidence="1">
    <location>
        <begin position="172"/>
        <end position="243"/>
    </location>
</feature>
<dbReference type="PATRIC" id="fig|245018.3.peg.1724"/>
<name>D4N0H5_ANAHA</name>
<reference evidence="2 3" key="1">
    <citation type="submission" date="2010-03" db="EMBL/GenBank/DDBJ databases">
        <title>The genome sequence of Clostridiales sp. SSC/2.</title>
        <authorList>
            <consortium name="metaHIT consortium -- http://www.metahit.eu/"/>
            <person name="Pajon A."/>
            <person name="Turner K."/>
            <person name="Parkhill J."/>
            <person name="Duncan S."/>
            <person name="Flint H."/>
        </authorList>
    </citation>
    <scope>NUCLEOTIDE SEQUENCE [LARGE SCALE GENOMIC DNA]</scope>
    <source>
        <strain evidence="2 3">SSC/2</strain>
    </source>
</reference>
<dbReference type="InterPro" id="IPR036835">
    <property type="entry name" value="SeqA_DNA-bd_C_sf"/>
</dbReference>
<dbReference type="InterPro" id="IPR026577">
    <property type="entry name" value="SeqA_DNA-bd_C"/>
</dbReference>
<dbReference type="Pfam" id="PF03925">
    <property type="entry name" value="SeqA"/>
    <property type="match status" value="1"/>
</dbReference>
<dbReference type="Proteomes" id="UP000008960">
    <property type="component" value="Chromosome"/>
</dbReference>
<accession>D4N0H5</accession>
<organism evidence="2 3">
    <name type="scientific">Anaerostipes hadrus</name>
    <dbReference type="NCBI Taxonomy" id="649756"/>
    <lineage>
        <taxon>Bacteria</taxon>
        <taxon>Bacillati</taxon>
        <taxon>Bacillota</taxon>
        <taxon>Clostridia</taxon>
        <taxon>Lachnospirales</taxon>
        <taxon>Lachnospiraceae</taxon>
        <taxon>Anaerostipes</taxon>
    </lineage>
</organism>
<dbReference type="EMBL" id="FP929061">
    <property type="protein sequence ID" value="CBL38370.1"/>
    <property type="molecule type" value="Genomic_DNA"/>
</dbReference>
<dbReference type="GO" id="GO:0003677">
    <property type="term" value="F:DNA binding"/>
    <property type="evidence" value="ECO:0007669"/>
    <property type="project" value="InterPro"/>
</dbReference>
<protein>
    <submittedName>
        <fullName evidence="2">SeqA protein</fullName>
    </submittedName>
</protein>
<proteinExistence type="predicted"/>
<dbReference type="AlphaFoldDB" id="D4N0H5"/>
<gene>
    <name evidence="2" type="ORF">CL2_14210</name>
</gene>
<dbReference type="Gene3D" id="1.20.1380.10">
    <property type="entry name" value="Replication modulator SeqA, C-terminal DNA-binding domain"/>
    <property type="match status" value="1"/>
</dbReference>